<dbReference type="EMBL" id="JAAPAO010000071">
    <property type="protein sequence ID" value="KAF4674026.1"/>
    <property type="molecule type" value="Genomic_DNA"/>
</dbReference>
<feature type="region of interest" description="Disordered" evidence="1">
    <location>
        <begin position="278"/>
        <end position="320"/>
    </location>
</feature>
<evidence type="ECO:0000256" key="1">
    <source>
        <dbReference type="SAM" id="MobiDB-lite"/>
    </source>
</evidence>
<dbReference type="PANTHER" id="PTHR47026:SF2">
    <property type="entry name" value="FLAGELLAR ASSOCIATED PROTEIN"/>
    <property type="match status" value="1"/>
</dbReference>
<comment type="caution">
    <text evidence="2">The sequence shown here is derived from an EMBL/GenBank/DDBJ whole genome shotgun (WGS) entry which is preliminary data.</text>
</comment>
<dbReference type="PANTHER" id="PTHR47026">
    <property type="entry name" value="PIGMENTOSA GTPASE REGULATOR-LIKE PROTEIN, PUTATIVE-RELATED"/>
    <property type="match status" value="1"/>
</dbReference>
<dbReference type="OrthoDB" id="10579171at2759"/>
<dbReference type="Proteomes" id="UP000591131">
    <property type="component" value="Unassembled WGS sequence"/>
</dbReference>
<accession>A0A7J6MRK3</accession>
<organism evidence="2 3">
    <name type="scientific">Perkinsus chesapeaki</name>
    <name type="common">Clam parasite</name>
    <name type="synonym">Perkinsus andrewsi</name>
    <dbReference type="NCBI Taxonomy" id="330153"/>
    <lineage>
        <taxon>Eukaryota</taxon>
        <taxon>Sar</taxon>
        <taxon>Alveolata</taxon>
        <taxon>Perkinsozoa</taxon>
        <taxon>Perkinsea</taxon>
        <taxon>Perkinsida</taxon>
        <taxon>Perkinsidae</taxon>
        <taxon>Perkinsus</taxon>
    </lineage>
</organism>
<reference evidence="2 3" key="1">
    <citation type="submission" date="2020-04" db="EMBL/GenBank/DDBJ databases">
        <title>Perkinsus chesapeaki whole genome sequence.</title>
        <authorList>
            <person name="Bogema D.R."/>
        </authorList>
    </citation>
    <scope>NUCLEOTIDE SEQUENCE [LARGE SCALE GENOMIC DNA]</scope>
    <source>
        <strain evidence="2">ATCC PRA-425</strain>
    </source>
</reference>
<evidence type="ECO:0000313" key="2">
    <source>
        <dbReference type="EMBL" id="KAF4674026.1"/>
    </source>
</evidence>
<dbReference type="AlphaFoldDB" id="A0A7J6MRK3"/>
<protein>
    <submittedName>
        <fullName evidence="2">Uncharacterized protein</fullName>
    </submittedName>
</protein>
<sequence>MSAQGGLTDNEVVTLTDRKYASPVVVARQALPSRDPGTPSTSSLSAEVYNSALLQKQDEIIKLGSEMTEATTQGRYRKAGALRKRLKTAREEYDKMIEKRVEHLAAVKQEQLTESWQAMRERFETRFMEERHRIDQLITATKDRLVAQHERELTELEEAYANEVEAPPHTWSSSLRNLMKTEQRLAMIGDFDGAEQCRVQAESLRQREFEDCVRKRQHQFAVNKRLLAKRHMADIEAVARRGERMVELARRNYNTSVKALDAKSNFIAKKVTQECQKFSTSVKKPSGHETTQKGAFGYGGAKFGPPPRRLGVYTDNSPTK</sequence>
<gene>
    <name evidence="2" type="ORF">FOL47_009817</name>
</gene>
<name>A0A7J6MRK3_PERCH</name>
<evidence type="ECO:0000313" key="3">
    <source>
        <dbReference type="Proteomes" id="UP000591131"/>
    </source>
</evidence>
<keyword evidence="3" id="KW-1185">Reference proteome</keyword>
<proteinExistence type="predicted"/>